<evidence type="ECO:0000256" key="12">
    <source>
        <dbReference type="ARBA" id="ARBA00022989"/>
    </source>
</evidence>
<comment type="caution">
    <text evidence="20">The sequence shown here is derived from an EMBL/GenBank/DDBJ whole genome shotgun (WGS) entry which is preliminary data.</text>
</comment>
<evidence type="ECO:0000313" key="21">
    <source>
        <dbReference type="Proteomes" id="UP001500101"/>
    </source>
</evidence>
<dbReference type="InterPro" id="IPR050445">
    <property type="entry name" value="Bact_polysacc_biosynth/exp"/>
</dbReference>
<evidence type="ECO:0000256" key="2">
    <source>
        <dbReference type="ARBA" id="ARBA00007316"/>
    </source>
</evidence>
<keyword evidence="6" id="KW-0997">Cell inner membrane</keyword>
<dbReference type="GO" id="GO:0016301">
    <property type="term" value="F:kinase activity"/>
    <property type="evidence" value="ECO:0007669"/>
    <property type="project" value="UniProtKB-KW"/>
</dbReference>
<dbReference type="SUPFAM" id="SSF52540">
    <property type="entry name" value="P-loop containing nucleoside triphosphate hydrolases"/>
    <property type="match status" value="1"/>
</dbReference>
<keyword evidence="9" id="KW-0547">Nucleotide-binding</keyword>
<keyword evidence="10 20" id="KW-0418">Kinase</keyword>
<keyword evidence="11" id="KW-0067">ATP-binding</keyword>
<evidence type="ECO:0000256" key="1">
    <source>
        <dbReference type="ARBA" id="ARBA00004429"/>
    </source>
</evidence>
<evidence type="ECO:0000256" key="8">
    <source>
        <dbReference type="ARBA" id="ARBA00022692"/>
    </source>
</evidence>
<keyword evidence="8 16" id="KW-0812">Transmembrane</keyword>
<evidence type="ECO:0000256" key="15">
    <source>
        <dbReference type="ARBA" id="ARBA00051245"/>
    </source>
</evidence>
<name>A0ABP7YP38_9SPHI</name>
<keyword evidence="7" id="KW-0808">Transferase</keyword>
<dbReference type="CDD" id="cd05387">
    <property type="entry name" value="BY-kinase"/>
    <property type="match status" value="1"/>
</dbReference>
<keyword evidence="5" id="KW-1003">Cell membrane</keyword>
<evidence type="ECO:0000256" key="11">
    <source>
        <dbReference type="ARBA" id="ARBA00022840"/>
    </source>
</evidence>
<evidence type="ECO:0000256" key="9">
    <source>
        <dbReference type="ARBA" id="ARBA00022741"/>
    </source>
</evidence>
<dbReference type="Gene3D" id="3.40.50.300">
    <property type="entry name" value="P-loop containing nucleotide triphosphate hydrolases"/>
    <property type="match status" value="1"/>
</dbReference>
<evidence type="ECO:0000256" key="13">
    <source>
        <dbReference type="ARBA" id="ARBA00023136"/>
    </source>
</evidence>
<comment type="catalytic activity">
    <reaction evidence="15">
        <text>L-tyrosyl-[protein] + ATP = O-phospho-L-tyrosyl-[protein] + ADP + H(+)</text>
        <dbReference type="Rhea" id="RHEA:10596"/>
        <dbReference type="Rhea" id="RHEA-COMP:10136"/>
        <dbReference type="Rhea" id="RHEA-COMP:20101"/>
        <dbReference type="ChEBI" id="CHEBI:15378"/>
        <dbReference type="ChEBI" id="CHEBI:30616"/>
        <dbReference type="ChEBI" id="CHEBI:46858"/>
        <dbReference type="ChEBI" id="CHEBI:61978"/>
        <dbReference type="ChEBI" id="CHEBI:456216"/>
        <dbReference type="EC" id="2.7.10.2"/>
    </reaction>
</comment>
<comment type="similarity">
    <text evidence="2">Belongs to the CpsD/CapB family.</text>
</comment>
<dbReference type="NCBIfam" id="TIGR01007">
    <property type="entry name" value="eps_fam"/>
    <property type="match status" value="1"/>
</dbReference>
<dbReference type="Pfam" id="PF02706">
    <property type="entry name" value="Wzz"/>
    <property type="match status" value="1"/>
</dbReference>
<feature type="domain" description="Tyrosine-protein kinase G-rich" evidence="19">
    <location>
        <begin position="445"/>
        <end position="515"/>
    </location>
</feature>
<proteinExistence type="inferred from homology"/>
<evidence type="ECO:0000256" key="6">
    <source>
        <dbReference type="ARBA" id="ARBA00022519"/>
    </source>
</evidence>
<keyword evidence="13 16" id="KW-0472">Membrane</keyword>
<dbReference type="InterPro" id="IPR003856">
    <property type="entry name" value="LPS_length_determ_N"/>
</dbReference>
<dbReference type="Pfam" id="PF13807">
    <property type="entry name" value="GNVR"/>
    <property type="match status" value="1"/>
</dbReference>
<feature type="transmembrane region" description="Helical" evidence="16">
    <location>
        <begin position="28"/>
        <end position="47"/>
    </location>
</feature>
<dbReference type="Proteomes" id="UP001500101">
    <property type="component" value="Unassembled WGS sequence"/>
</dbReference>
<dbReference type="InterPro" id="IPR005702">
    <property type="entry name" value="Wzc-like_C"/>
</dbReference>
<protein>
    <recommendedName>
        <fullName evidence="4">non-specific protein-tyrosine kinase</fullName>
        <ecNumber evidence="4">2.7.10.2</ecNumber>
    </recommendedName>
</protein>
<evidence type="ECO:0000256" key="14">
    <source>
        <dbReference type="ARBA" id="ARBA00023137"/>
    </source>
</evidence>
<accession>A0ABP7YP38</accession>
<evidence type="ECO:0000256" key="4">
    <source>
        <dbReference type="ARBA" id="ARBA00011903"/>
    </source>
</evidence>
<dbReference type="PANTHER" id="PTHR32309">
    <property type="entry name" value="TYROSINE-PROTEIN KINASE"/>
    <property type="match status" value="1"/>
</dbReference>
<evidence type="ECO:0000256" key="16">
    <source>
        <dbReference type="SAM" id="Phobius"/>
    </source>
</evidence>
<comment type="subcellular location">
    <subcellularLocation>
        <location evidence="1">Cell inner membrane</location>
        <topology evidence="1">Multi-pass membrane protein</topology>
    </subcellularLocation>
</comment>
<gene>
    <name evidence="20" type="ORF">GCM10022216_16850</name>
</gene>
<dbReference type="EC" id="2.7.10.2" evidence="4"/>
<evidence type="ECO:0000256" key="7">
    <source>
        <dbReference type="ARBA" id="ARBA00022679"/>
    </source>
</evidence>
<evidence type="ECO:0000259" key="17">
    <source>
        <dbReference type="Pfam" id="PF02706"/>
    </source>
</evidence>
<feature type="domain" description="AAA" evidence="18">
    <location>
        <begin position="588"/>
        <end position="714"/>
    </location>
</feature>
<evidence type="ECO:0000256" key="3">
    <source>
        <dbReference type="ARBA" id="ARBA00008883"/>
    </source>
</evidence>
<dbReference type="EMBL" id="BAAAZI010000006">
    <property type="protein sequence ID" value="GAA4139095.1"/>
    <property type="molecule type" value="Genomic_DNA"/>
</dbReference>
<dbReference type="Pfam" id="PF13614">
    <property type="entry name" value="AAA_31"/>
    <property type="match status" value="1"/>
</dbReference>
<feature type="domain" description="Polysaccharide chain length determinant N-terminal" evidence="17">
    <location>
        <begin position="29"/>
        <end position="110"/>
    </location>
</feature>
<keyword evidence="12 16" id="KW-1133">Transmembrane helix</keyword>
<reference evidence="21" key="1">
    <citation type="journal article" date="2019" name="Int. J. Syst. Evol. Microbiol.">
        <title>The Global Catalogue of Microorganisms (GCM) 10K type strain sequencing project: providing services to taxonomists for standard genome sequencing and annotation.</title>
        <authorList>
            <consortium name="The Broad Institute Genomics Platform"/>
            <consortium name="The Broad Institute Genome Sequencing Center for Infectious Disease"/>
            <person name="Wu L."/>
            <person name="Ma J."/>
        </authorList>
    </citation>
    <scope>NUCLEOTIDE SEQUENCE [LARGE SCALE GENOMIC DNA]</scope>
    <source>
        <strain evidence="21">JCM 16704</strain>
    </source>
</reference>
<evidence type="ECO:0000259" key="19">
    <source>
        <dbReference type="Pfam" id="PF13807"/>
    </source>
</evidence>
<evidence type="ECO:0000256" key="10">
    <source>
        <dbReference type="ARBA" id="ARBA00022777"/>
    </source>
</evidence>
<dbReference type="PANTHER" id="PTHR32309:SF13">
    <property type="entry name" value="FERRIC ENTEROBACTIN TRANSPORT PROTEIN FEPE"/>
    <property type="match status" value="1"/>
</dbReference>
<sequence length="729" mass="83449">MERNKAKSESPVDKALGFRLIMEKYLHYWKWFVLSIVVSLFIGLVHMRYSPRIYSLYAKILLQDEKKASGDMAGLSELANLAGRSSSSAAYVNDQIQILHSRRIMRKVVDANNFHITYFLQGLIRENEILEKDSPVKLIILQPNHESLLKRSYQLLLRKTKEGFEYDDKSGEKIPITIGNEFNSPIGKIKLEVGFSSFWKGDLRISYIPKEIAVDILRSKVKIAPNKDVLSFAIDFVLQYPSREKGKQILNSLIDQYNNDALDDKAKVFKSTTDFINSRLRIVSNSLNATDSRMEQFKAQNKTHNLQAESIKYLEAGFLDEAAYKAHQVQYDVLEMLEKFVDEDPSTLLPVNLGFSDQAIIELIKDYNQLQLERMELMQSAKEDNPVVQGINNNLYALRQNIRVAIQNLKKIASANTRMFKSQKVSYKNRYEAMPFQERRYKEINRQQKIVESIYLFLLQKLEENEINLAARPSHLKIVDDAYGTWNPVSPRKIYVLSISLVIGLLVPFSVLYVKFNLDVKVHNREDILAVLDIPIVGDVPSSKHEIQQNGDRSSLAEAMRILKTNIHFLIQEKGNSAQVYFVTSTLAGEGKSYIASNLAKVLAMSGSRVLLIGADIRSPKILHYLGLSYLKHQYRGLSDFLINPEMQVDEILIKEPNQLKFDLIYSGYIPPNPAELLMNGRFRELITTVKRKYDYVIVDTAPVGLVVDTILLAKLADLTLYVVRANYR</sequence>
<comment type="similarity">
    <text evidence="3">Belongs to the etk/wzc family.</text>
</comment>
<evidence type="ECO:0000256" key="5">
    <source>
        <dbReference type="ARBA" id="ARBA00022475"/>
    </source>
</evidence>
<feature type="transmembrane region" description="Helical" evidence="16">
    <location>
        <begin position="494"/>
        <end position="514"/>
    </location>
</feature>
<dbReference type="InterPro" id="IPR025669">
    <property type="entry name" value="AAA_dom"/>
</dbReference>
<dbReference type="RefSeq" id="WP_344674225.1">
    <property type="nucleotide sequence ID" value="NZ_BAAAZI010000006.1"/>
</dbReference>
<dbReference type="InterPro" id="IPR027417">
    <property type="entry name" value="P-loop_NTPase"/>
</dbReference>
<keyword evidence="21" id="KW-1185">Reference proteome</keyword>
<organism evidence="20 21">
    <name type="scientific">Sphingobacterium kyonggiense</name>
    <dbReference type="NCBI Taxonomy" id="714075"/>
    <lineage>
        <taxon>Bacteria</taxon>
        <taxon>Pseudomonadati</taxon>
        <taxon>Bacteroidota</taxon>
        <taxon>Sphingobacteriia</taxon>
        <taxon>Sphingobacteriales</taxon>
        <taxon>Sphingobacteriaceae</taxon>
        <taxon>Sphingobacterium</taxon>
    </lineage>
</organism>
<evidence type="ECO:0000313" key="20">
    <source>
        <dbReference type="EMBL" id="GAA4139095.1"/>
    </source>
</evidence>
<keyword evidence="14" id="KW-0829">Tyrosine-protein kinase</keyword>
<dbReference type="InterPro" id="IPR032807">
    <property type="entry name" value="GNVR"/>
</dbReference>
<evidence type="ECO:0000259" key="18">
    <source>
        <dbReference type="Pfam" id="PF13614"/>
    </source>
</evidence>